<dbReference type="SUPFAM" id="SSF56042">
    <property type="entry name" value="PurM C-terminal domain-like"/>
    <property type="match status" value="1"/>
</dbReference>
<accession>A0A931AUY4</accession>
<dbReference type="PANTHER" id="PTHR30303">
    <property type="entry name" value="HYDROGENASE ISOENZYMES FORMATION PROTEIN HYPE"/>
    <property type="match status" value="1"/>
</dbReference>
<comment type="similarity">
    <text evidence="1">Belongs to the HypE family.</text>
</comment>
<dbReference type="Proteomes" id="UP000621436">
    <property type="component" value="Unassembled WGS sequence"/>
</dbReference>
<reference evidence="4" key="1">
    <citation type="submission" date="2020-11" db="EMBL/GenBank/DDBJ databases">
        <title>Halonatronomonas betainensis gen. nov., sp. nov. a novel haloalkaliphilic representative of the family Halanaerobiacae capable of betaine degradation.</title>
        <authorList>
            <person name="Boltyanskaya Y."/>
            <person name="Kevbrin V."/>
            <person name="Detkova E."/>
            <person name="Grouzdev D.S."/>
            <person name="Koziaeva V."/>
            <person name="Zhilina T."/>
        </authorList>
    </citation>
    <scope>NUCLEOTIDE SEQUENCE</scope>
    <source>
        <strain evidence="4">Z-7014</strain>
    </source>
</reference>
<evidence type="ECO:0000256" key="1">
    <source>
        <dbReference type="ARBA" id="ARBA00006243"/>
    </source>
</evidence>
<evidence type="ECO:0000313" key="5">
    <source>
        <dbReference type="Proteomes" id="UP000621436"/>
    </source>
</evidence>
<dbReference type="Pfam" id="PF02769">
    <property type="entry name" value="AIRS_C"/>
    <property type="match status" value="1"/>
</dbReference>
<dbReference type="InterPro" id="IPR036676">
    <property type="entry name" value="PurM-like_C_sf"/>
</dbReference>
<comment type="caution">
    <text evidence="4">The sequence shown here is derived from an EMBL/GenBank/DDBJ whole genome shotgun (WGS) entry which is preliminary data.</text>
</comment>
<dbReference type="SUPFAM" id="SSF55326">
    <property type="entry name" value="PurM N-terminal domain-like"/>
    <property type="match status" value="1"/>
</dbReference>
<evidence type="ECO:0000259" key="2">
    <source>
        <dbReference type="Pfam" id="PF00586"/>
    </source>
</evidence>
<dbReference type="CDD" id="cd06061">
    <property type="entry name" value="PurM-like1"/>
    <property type="match status" value="1"/>
</dbReference>
<dbReference type="InterPro" id="IPR016188">
    <property type="entry name" value="PurM-like_N"/>
</dbReference>
<dbReference type="InterPro" id="IPR036921">
    <property type="entry name" value="PurM-like_N_sf"/>
</dbReference>
<dbReference type="AlphaFoldDB" id="A0A931AUY4"/>
<dbReference type="PANTHER" id="PTHR30303:SF4">
    <property type="entry name" value="HYDROGENASE EXPRESSION_FORMATION PROTEIN HYPE"/>
    <property type="match status" value="1"/>
</dbReference>
<dbReference type="Gene3D" id="3.30.1330.10">
    <property type="entry name" value="PurM-like, N-terminal domain"/>
    <property type="match status" value="1"/>
</dbReference>
<dbReference type="EMBL" id="JADPIE010000004">
    <property type="protein sequence ID" value="MBF8437250.1"/>
    <property type="molecule type" value="Genomic_DNA"/>
</dbReference>
<feature type="domain" description="PurM-like N-terminal" evidence="2">
    <location>
        <begin position="33"/>
        <end position="138"/>
    </location>
</feature>
<organism evidence="4 5">
    <name type="scientific">Halonatronomonas betaini</name>
    <dbReference type="NCBI Taxonomy" id="2778430"/>
    <lineage>
        <taxon>Bacteria</taxon>
        <taxon>Bacillati</taxon>
        <taxon>Bacillota</taxon>
        <taxon>Clostridia</taxon>
        <taxon>Halanaerobiales</taxon>
        <taxon>Halarsenatibacteraceae</taxon>
        <taxon>Halonatronomonas</taxon>
    </lineage>
</organism>
<dbReference type="RefSeq" id="WP_270454213.1">
    <property type="nucleotide sequence ID" value="NZ_JADPIE010000004.1"/>
</dbReference>
<sequence>MEIGKLSSHRLKETVLSKITSHRDDILVDSAIGEDSAIVDFGDQILAISSDPITGAGKRAGYLAVHIACNDIVATGAKPIGLQVVLLLPEKITDNEIKEIMTEIDQTSKEINVQILGGHTEVLSHVDKPIIIITAIGKADKNNYVPTSGAKLNDDIIITKGLGIEGAFILANDYSKVLIEKGVSQETINKARSYDKYLSVLKEGLKSAEIGVNSMHDITEGGLIGALDEVSRASGLGFQININKGAIPDVVSEITGKLNIDPYSLISSGSLLITTNKSDELIEALNDIGIESYKIGKMIKNRRIINNGKELKDINWDGKDSLWKFIEQNKK</sequence>
<keyword evidence="5" id="KW-1185">Reference proteome</keyword>
<dbReference type="InterPro" id="IPR010918">
    <property type="entry name" value="PurM-like_C_dom"/>
</dbReference>
<dbReference type="Pfam" id="PF00586">
    <property type="entry name" value="AIRS"/>
    <property type="match status" value="1"/>
</dbReference>
<name>A0A931AUY4_9FIRM</name>
<protein>
    <submittedName>
        <fullName evidence="4">AIR synthase family protein</fullName>
    </submittedName>
</protein>
<evidence type="ECO:0000313" key="4">
    <source>
        <dbReference type="EMBL" id="MBF8437250.1"/>
    </source>
</evidence>
<proteinExistence type="inferred from homology"/>
<dbReference type="Gene3D" id="3.90.650.10">
    <property type="entry name" value="PurM-like C-terminal domain"/>
    <property type="match status" value="1"/>
</dbReference>
<feature type="domain" description="PurM-like C-terminal" evidence="3">
    <location>
        <begin position="154"/>
        <end position="303"/>
    </location>
</feature>
<dbReference type="GO" id="GO:0051604">
    <property type="term" value="P:protein maturation"/>
    <property type="evidence" value="ECO:0007669"/>
    <property type="project" value="TreeGrafter"/>
</dbReference>
<dbReference type="PIRSF" id="PIRSF005644">
    <property type="entry name" value="Hdrgns_mtr_HypE"/>
    <property type="match status" value="1"/>
</dbReference>
<evidence type="ECO:0000259" key="3">
    <source>
        <dbReference type="Pfam" id="PF02769"/>
    </source>
</evidence>
<gene>
    <name evidence="4" type="ORF">I0Q91_09185</name>
</gene>
<dbReference type="InterPro" id="IPR011854">
    <property type="entry name" value="HypE"/>
</dbReference>